<dbReference type="Proteomes" id="UP000242287">
    <property type="component" value="Unassembled WGS sequence"/>
</dbReference>
<gene>
    <name evidence="1" type="ORF">AMATHDRAFT_70066</name>
</gene>
<evidence type="ECO:0000313" key="1">
    <source>
        <dbReference type="EMBL" id="PFH46365.1"/>
    </source>
</evidence>
<reference evidence="1 2" key="1">
    <citation type="submission" date="2014-02" db="EMBL/GenBank/DDBJ databases">
        <title>Transposable element dynamics among asymbiotic and ectomycorrhizal Amanita fungi.</title>
        <authorList>
            <consortium name="DOE Joint Genome Institute"/>
            <person name="Hess J."/>
            <person name="Skrede I."/>
            <person name="Wolfe B."/>
            <person name="LaButti K."/>
            <person name="Ohm R.A."/>
            <person name="Grigoriev I.V."/>
            <person name="Pringle A."/>
        </authorList>
    </citation>
    <scope>NUCLEOTIDE SEQUENCE [LARGE SCALE GENOMIC DNA]</scope>
    <source>
        <strain evidence="1 2">SKay4041</strain>
    </source>
</reference>
<sequence>MIRLMRHTTLECDSDHARVGAFRVGGRFLELTQEAKRGLYAIIKTSWSYGRRVA</sequence>
<dbReference type="EMBL" id="KZ302201">
    <property type="protein sequence ID" value="PFH46365.1"/>
    <property type="molecule type" value="Genomic_DNA"/>
</dbReference>
<dbReference type="AlphaFoldDB" id="A0A2A9N7H0"/>
<protein>
    <submittedName>
        <fullName evidence="1">Uncharacterized protein</fullName>
    </submittedName>
</protein>
<organism evidence="1 2">
    <name type="scientific">Amanita thiersii Skay4041</name>
    <dbReference type="NCBI Taxonomy" id="703135"/>
    <lineage>
        <taxon>Eukaryota</taxon>
        <taxon>Fungi</taxon>
        <taxon>Dikarya</taxon>
        <taxon>Basidiomycota</taxon>
        <taxon>Agaricomycotina</taxon>
        <taxon>Agaricomycetes</taxon>
        <taxon>Agaricomycetidae</taxon>
        <taxon>Agaricales</taxon>
        <taxon>Pluteineae</taxon>
        <taxon>Amanitaceae</taxon>
        <taxon>Amanita</taxon>
    </lineage>
</organism>
<keyword evidence="2" id="KW-1185">Reference proteome</keyword>
<name>A0A2A9N7H0_9AGAR</name>
<evidence type="ECO:0000313" key="2">
    <source>
        <dbReference type="Proteomes" id="UP000242287"/>
    </source>
</evidence>
<accession>A0A2A9N7H0</accession>
<proteinExistence type="predicted"/>